<dbReference type="GO" id="GO:0003677">
    <property type="term" value="F:DNA binding"/>
    <property type="evidence" value="ECO:0007669"/>
    <property type="project" value="UniProtKB-UniRule"/>
</dbReference>
<evidence type="ECO:0000313" key="8">
    <source>
        <dbReference type="EMBL" id="MCP2169734.1"/>
    </source>
</evidence>
<dbReference type="Gene3D" id="1.25.40.10">
    <property type="entry name" value="Tetratricopeptide repeat domain"/>
    <property type="match status" value="2"/>
</dbReference>
<organism evidence="8 9">
    <name type="scientific">Goodfellowiella coeruleoviolacea</name>
    <dbReference type="NCBI Taxonomy" id="334858"/>
    <lineage>
        <taxon>Bacteria</taxon>
        <taxon>Bacillati</taxon>
        <taxon>Actinomycetota</taxon>
        <taxon>Actinomycetes</taxon>
        <taxon>Pseudonocardiales</taxon>
        <taxon>Pseudonocardiaceae</taxon>
        <taxon>Goodfellowiella</taxon>
    </lineage>
</organism>
<dbReference type="PROSITE" id="PS50005">
    <property type="entry name" value="TPR"/>
    <property type="match status" value="1"/>
</dbReference>
<dbReference type="InterPro" id="IPR011990">
    <property type="entry name" value="TPR-like_helical_dom_sf"/>
</dbReference>
<comment type="similarity">
    <text evidence="1">Belongs to the AfsR/DnrI/RedD regulatory family.</text>
</comment>
<keyword evidence="5" id="KW-0802">TPR repeat</keyword>
<proteinExistence type="inferred from homology"/>
<gene>
    <name evidence="8" type="ORF">LX83_006620</name>
</gene>
<evidence type="ECO:0000259" key="7">
    <source>
        <dbReference type="PROSITE" id="PS51755"/>
    </source>
</evidence>
<dbReference type="PANTHER" id="PTHR35807">
    <property type="entry name" value="TRANSCRIPTIONAL REGULATOR REDD-RELATED"/>
    <property type="match status" value="1"/>
</dbReference>
<dbReference type="InterPro" id="IPR019734">
    <property type="entry name" value="TPR_rpt"/>
</dbReference>
<name>A0AAE3GLY9_9PSEU</name>
<keyword evidence="9" id="KW-1185">Reference proteome</keyword>
<dbReference type="Pfam" id="PF03704">
    <property type="entry name" value="BTAD"/>
    <property type="match status" value="1"/>
</dbReference>
<dbReference type="InterPro" id="IPR051677">
    <property type="entry name" value="AfsR-DnrI-RedD_regulator"/>
</dbReference>
<dbReference type="InterPro" id="IPR001867">
    <property type="entry name" value="OmpR/PhoB-type_DNA-bd"/>
</dbReference>
<evidence type="ECO:0000256" key="6">
    <source>
        <dbReference type="PROSITE-ProRule" id="PRU01091"/>
    </source>
</evidence>
<dbReference type="Gene3D" id="1.10.10.10">
    <property type="entry name" value="Winged helix-like DNA-binding domain superfamily/Winged helix DNA-binding domain"/>
    <property type="match status" value="1"/>
</dbReference>
<evidence type="ECO:0000256" key="5">
    <source>
        <dbReference type="PROSITE-ProRule" id="PRU00339"/>
    </source>
</evidence>
<keyword evidence="4" id="KW-0804">Transcription</keyword>
<evidence type="ECO:0000256" key="1">
    <source>
        <dbReference type="ARBA" id="ARBA00005820"/>
    </source>
</evidence>
<feature type="domain" description="OmpR/PhoB-type" evidence="7">
    <location>
        <begin position="1"/>
        <end position="93"/>
    </location>
</feature>
<feature type="DNA-binding region" description="OmpR/PhoB-type" evidence="6">
    <location>
        <begin position="1"/>
        <end position="93"/>
    </location>
</feature>
<dbReference type="SMART" id="SM01043">
    <property type="entry name" value="BTAD"/>
    <property type="match status" value="1"/>
</dbReference>
<dbReference type="Gene3D" id="3.40.50.300">
    <property type="entry name" value="P-loop containing nucleotide triphosphate hydrolases"/>
    <property type="match status" value="1"/>
</dbReference>
<accession>A0AAE3GLY9</accession>
<evidence type="ECO:0000256" key="4">
    <source>
        <dbReference type="ARBA" id="ARBA00023163"/>
    </source>
</evidence>
<dbReference type="InterPro" id="IPR027417">
    <property type="entry name" value="P-loop_NTPase"/>
</dbReference>
<comment type="caution">
    <text evidence="8">The sequence shown here is derived from an EMBL/GenBank/DDBJ whole genome shotgun (WGS) entry which is preliminary data.</text>
</comment>
<dbReference type="PROSITE" id="PS51755">
    <property type="entry name" value="OMPR_PHOB"/>
    <property type="match status" value="1"/>
</dbReference>
<keyword evidence="3 6" id="KW-0238">DNA-binding</keyword>
<keyword evidence="2" id="KW-0805">Transcription regulation</keyword>
<dbReference type="InterPro" id="IPR005158">
    <property type="entry name" value="BTAD"/>
</dbReference>
<dbReference type="InterPro" id="IPR016032">
    <property type="entry name" value="Sig_transdc_resp-reg_C-effctor"/>
</dbReference>
<evidence type="ECO:0000256" key="2">
    <source>
        <dbReference type="ARBA" id="ARBA00023015"/>
    </source>
</evidence>
<dbReference type="AlphaFoldDB" id="A0AAE3GLY9"/>
<sequence length="931" mass="102654">MEFRLLGPLEVRRAGELVPLGGRRQRAVLAALLLRANTTASTGYLASAVWETPPVAPESNLRTFVAGLRRRLRDEGAAPVRLLTRPGGYLLVVHPGELDLDTFQDLAGQGERALRHGDHATAADRLDRALRLWRGTPLAELSPTSLLQAEVTRLEELRLGIAEQHARAHTELGRPEAVIGGLRALLAEHPLREELWARLMLALHRAGRQADALEVFGQARRHLIEQAGIEPGPRLRQVQREILAGAPEPAPEPSTVDDEVAAWQQLPMDISEFTGRRAELRRLRALVDEACAGRPGAVAVVVVEGMAGVGKTRLAVHAAHQFVHEGRFADVQLWADLRGFDPQHPPAGAATVLEGFLRLLGVPGERIPQGLEPRAALYRDRLAGRDALILLDNAASEEQVRPLLPGAAEHALVLVTSRRSLAGLDGARCLPLDVFAPDESVVLLAQLTQDHRVAAAPHAARRVAELCGHLPIAVSLAARRLRSRPAWSVTDLVDRLEHGENRLDDLAPPRTRGLPAVFDLSYRALPPRQQRTFRLLGLHPGEDFTAESTSALVGTTPQHADLLLEALLDEHVLHQATAGRYRFHDLMRSYARERARLDEDPADRRASVHRLLTWYLHAAEAARAVLDPQRTRIISLHPLPAGCVLPGFADHAAALRWFEANRAALLAAVRAAAEHDLLPVAWQLPWVLLSFYYRRSHWDDWLTTHRVALDAARALGDRRAEGITWRNLGVAHSDLRQFDTAIDCHRRAEALLAEVGDRHGQAWNLNNVGVVYVDVHRLAEAADCFSRALPMFQETGDQQGEAICLNNLGDTHRLLGEPDRATDCLERALALQRRRDDQSGLRYTLSTLGDVHHDTGRHQQALSCYRQALAISQALGDQRTTARALAQVAATLHAIGDTAAAREHWRRALAIFDELGDRDADEIRARLAALD</sequence>
<feature type="repeat" description="TPR" evidence="5">
    <location>
        <begin position="842"/>
        <end position="875"/>
    </location>
</feature>
<dbReference type="EMBL" id="JAMTCK010000020">
    <property type="protein sequence ID" value="MCP2169734.1"/>
    <property type="molecule type" value="Genomic_DNA"/>
</dbReference>
<dbReference type="Proteomes" id="UP001206128">
    <property type="component" value="Unassembled WGS sequence"/>
</dbReference>
<evidence type="ECO:0000313" key="9">
    <source>
        <dbReference type="Proteomes" id="UP001206128"/>
    </source>
</evidence>
<dbReference type="SMART" id="SM00028">
    <property type="entry name" value="TPR"/>
    <property type="match status" value="5"/>
</dbReference>
<dbReference type="SUPFAM" id="SSF48452">
    <property type="entry name" value="TPR-like"/>
    <property type="match status" value="3"/>
</dbReference>
<dbReference type="SUPFAM" id="SSF52540">
    <property type="entry name" value="P-loop containing nucleoside triphosphate hydrolases"/>
    <property type="match status" value="1"/>
</dbReference>
<protein>
    <submittedName>
        <fullName evidence="8">DNA-binding transcriptional activator of the SARP family</fullName>
    </submittedName>
</protein>
<dbReference type="Pfam" id="PF00486">
    <property type="entry name" value="Trans_reg_C"/>
    <property type="match status" value="1"/>
</dbReference>
<dbReference type="Pfam" id="PF13424">
    <property type="entry name" value="TPR_12"/>
    <property type="match status" value="2"/>
</dbReference>
<reference evidence="8" key="1">
    <citation type="submission" date="2022-06" db="EMBL/GenBank/DDBJ databases">
        <title>Genomic Encyclopedia of Archaeal and Bacterial Type Strains, Phase II (KMG-II): from individual species to whole genera.</title>
        <authorList>
            <person name="Goeker M."/>
        </authorList>
    </citation>
    <scope>NUCLEOTIDE SEQUENCE</scope>
    <source>
        <strain evidence="8">DSM 43935</strain>
    </source>
</reference>
<dbReference type="PRINTS" id="PR00364">
    <property type="entry name" value="DISEASERSIST"/>
</dbReference>
<dbReference type="PANTHER" id="PTHR35807:SF1">
    <property type="entry name" value="TRANSCRIPTIONAL REGULATOR REDD"/>
    <property type="match status" value="1"/>
</dbReference>
<dbReference type="GO" id="GO:0006355">
    <property type="term" value="P:regulation of DNA-templated transcription"/>
    <property type="evidence" value="ECO:0007669"/>
    <property type="project" value="InterPro"/>
</dbReference>
<dbReference type="SMART" id="SM00862">
    <property type="entry name" value="Trans_reg_C"/>
    <property type="match status" value="1"/>
</dbReference>
<dbReference type="RefSeq" id="WP_253778948.1">
    <property type="nucleotide sequence ID" value="NZ_JAMTCK010000020.1"/>
</dbReference>
<dbReference type="CDD" id="cd15831">
    <property type="entry name" value="BTAD"/>
    <property type="match status" value="1"/>
</dbReference>
<dbReference type="SUPFAM" id="SSF46894">
    <property type="entry name" value="C-terminal effector domain of the bipartite response regulators"/>
    <property type="match status" value="1"/>
</dbReference>
<dbReference type="InterPro" id="IPR036388">
    <property type="entry name" value="WH-like_DNA-bd_sf"/>
</dbReference>
<dbReference type="GO" id="GO:0000160">
    <property type="term" value="P:phosphorelay signal transduction system"/>
    <property type="evidence" value="ECO:0007669"/>
    <property type="project" value="InterPro"/>
</dbReference>
<evidence type="ECO:0000256" key="3">
    <source>
        <dbReference type="ARBA" id="ARBA00023125"/>
    </source>
</evidence>